<dbReference type="OrthoDB" id="9770470at2"/>
<dbReference type="InterPro" id="IPR010071">
    <property type="entry name" value="AA_adenyl_dom"/>
</dbReference>
<dbReference type="InterPro" id="IPR020845">
    <property type="entry name" value="AMP-binding_CS"/>
</dbReference>
<dbReference type="FunFam" id="2.30.38.10:FF:000001">
    <property type="entry name" value="Non-ribosomal peptide synthetase PvdI"/>
    <property type="match status" value="1"/>
</dbReference>
<dbReference type="NCBIfam" id="TIGR01733">
    <property type="entry name" value="AA-adenyl-dom"/>
    <property type="match status" value="1"/>
</dbReference>
<dbReference type="InterPro" id="IPR000873">
    <property type="entry name" value="AMP-dep_synth/lig_dom"/>
</dbReference>
<dbReference type="PANTHER" id="PTHR45527">
    <property type="entry name" value="NONRIBOSOMAL PEPTIDE SYNTHETASE"/>
    <property type="match status" value="1"/>
</dbReference>
<proteinExistence type="predicted"/>
<protein>
    <submittedName>
        <fullName evidence="4">Thioester reductase</fullName>
    </submittedName>
</protein>
<feature type="non-terminal residue" evidence="4">
    <location>
        <position position="377"/>
    </location>
</feature>
<feature type="domain" description="AMP-dependent synthetase/ligase" evidence="3">
    <location>
        <begin position="2"/>
        <end position="318"/>
    </location>
</feature>
<reference evidence="4 5" key="1">
    <citation type="submission" date="2014-01" db="EMBL/GenBank/DDBJ databases">
        <title>Genome sequence determination for a cystic fibrosis isolate, Inquilinus limosus.</title>
        <authorList>
            <person name="Pino M."/>
            <person name="Di Conza J."/>
            <person name="Gutkind G."/>
        </authorList>
    </citation>
    <scope>NUCLEOTIDE SEQUENCE [LARGE SCALE GENOMIC DNA]</scope>
    <source>
        <strain evidence="4 5">MP06</strain>
    </source>
</reference>
<dbReference type="PROSITE" id="PS00455">
    <property type="entry name" value="AMP_BINDING"/>
    <property type="match status" value="1"/>
</dbReference>
<evidence type="ECO:0000313" key="4">
    <source>
        <dbReference type="EMBL" id="KGM30143.1"/>
    </source>
</evidence>
<evidence type="ECO:0000256" key="1">
    <source>
        <dbReference type="ARBA" id="ARBA00022450"/>
    </source>
</evidence>
<dbReference type="Gene3D" id="3.40.50.980">
    <property type="match status" value="2"/>
</dbReference>
<accession>A0A0A0CWW6</accession>
<evidence type="ECO:0000259" key="3">
    <source>
        <dbReference type="Pfam" id="PF00501"/>
    </source>
</evidence>
<dbReference type="GO" id="GO:0043041">
    <property type="term" value="P:amino acid activation for nonribosomal peptide biosynthetic process"/>
    <property type="evidence" value="ECO:0007669"/>
    <property type="project" value="TreeGrafter"/>
</dbReference>
<dbReference type="Proteomes" id="UP000029995">
    <property type="component" value="Unassembled WGS sequence"/>
</dbReference>
<keyword evidence="1" id="KW-0596">Phosphopantetheine</keyword>
<evidence type="ECO:0000313" key="5">
    <source>
        <dbReference type="Proteomes" id="UP000029995"/>
    </source>
</evidence>
<dbReference type="SUPFAM" id="SSF56801">
    <property type="entry name" value="Acetyl-CoA synthetase-like"/>
    <property type="match status" value="1"/>
</dbReference>
<dbReference type="Gene3D" id="2.30.38.10">
    <property type="entry name" value="Luciferase, Domain 3"/>
    <property type="match status" value="1"/>
</dbReference>
<dbReference type="RefSeq" id="WP_034849563.1">
    <property type="nucleotide sequence ID" value="NZ_JANX01001018.1"/>
</dbReference>
<dbReference type="GO" id="GO:0031177">
    <property type="term" value="F:phosphopantetheine binding"/>
    <property type="evidence" value="ECO:0007669"/>
    <property type="project" value="TreeGrafter"/>
</dbReference>
<comment type="caution">
    <text evidence="4">The sequence shown here is derived from an EMBL/GenBank/DDBJ whole genome shotgun (WGS) entry which is preliminary data.</text>
</comment>
<dbReference type="GO" id="GO:0044550">
    <property type="term" value="P:secondary metabolite biosynthetic process"/>
    <property type="evidence" value="ECO:0007669"/>
    <property type="project" value="TreeGrafter"/>
</dbReference>
<gene>
    <name evidence="4" type="ORF">P409_34855</name>
</gene>
<dbReference type="Pfam" id="PF00501">
    <property type="entry name" value="AMP-binding"/>
    <property type="match status" value="1"/>
</dbReference>
<dbReference type="PANTHER" id="PTHR45527:SF1">
    <property type="entry name" value="FATTY ACID SYNTHASE"/>
    <property type="match status" value="1"/>
</dbReference>
<feature type="non-terminal residue" evidence="4">
    <location>
        <position position="1"/>
    </location>
</feature>
<dbReference type="GO" id="GO:0005737">
    <property type="term" value="C:cytoplasm"/>
    <property type="evidence" value="ECO:0007669"/>
    <property type="project" value="TreeGrafter"/>
</dbReference>
<dbReference type="CDD" id="cd05930">
    <property type="entry name" value="A_NRPS"/>
    <property type="match status" value="1"/>
</dbReference>
<sequence length="377" mass="40162">RASDRLARRLIARGLRPEDRVALQMGRTPEWVLGILGVLKAGGTYLPLDPAAPVERRAELVADSGARWLLVDGETPESFGCEVLRLSLEDEADDASATLPETVPGQAGCLIYTSGSTGKPKGVVVTRGGIADYARGVLQVLDLPEGARMAMVSTVAADLGNTVLYGALYGGGELHLIDPARVFDPDRFAETMAARRIEVLKIVPSHLQALLQARRPQDVLPAHTLVLGGEATGWPLLDRIRELAPGCRVVNHYGPTEATVGALCQPAADAWRAAGTLPIGRPLPDAAAHVLDDHLNPVPAGAAGQLYLGGPGVARGYLGRPDLTAERFMPDPFGPPGARLYRTGDRVRRLKDGSLEFLGRADDQVKIRGYRVEPGEV</sequence>
<keyword evidence="2" id="KW-0597">Phosphoprotein</keyword>
<dbReference type="EMBL" id="JANX01001018">
    <property type="protein sequence ID" value="KGM30143.1"/>
    <property type="molecule type" value="Genomic_DNA"/>
</dbReference>
<organism evidence="4 5">
    <name type="scientific">Inquilinus limosus MP06</name>
    <dbReference type="NCBI Taxonomy" id="1398085"/>
    <lineage>
        <taxon>Bacteria</taxon>
        <taxon>Pseudomonadati</taxon>
        <taxon>Pseudomonadota</taxon>
        <taxon>Alphaproteobacteria</taxon>
        <taxon>Rhodospirillales</taxon>
        <taxon>Rhodospirillaceae</taxon>
        <taxon>Inquilinus</taxon>
    </lineage>
</organism>
<name>A0A0A0CWW6_9PROT</name>
<dbReference type="AlphaFoldDB" id="A0A0A0CWW6"/>
<evidence type="ECO:0000256" key="2">
    <source>
        <dbReference type="ARBA" id="ARBA00022553"/>
    </source>
</evidence>